<evidence type="ECO:0000256" key="1">
    <source>
        <dbReference type="SAM" id="MobiDB-lite"/>
    </source>
</evidence>
<name>A0ABU0YIB2_9PROT</name>
<reference evidence="3" key="1">
    <citation type="submission" date="2023-08" db="EMBL/GenBank/DDBJ databases">
        <title>Rhodospirillaceae gen. nov., a novel taxon isolated from the Yangtze River Yuezi River estuary sludge.</title>
        <authorList>
            <person name="Ruan L."/>
        </authorList>
    </citation>
    <scope>NUCLEOTIDE SEQUENCE [LARGE SCALE GENOMIC DNA]</scope>
    <source>
        <strain evidence="3">R-7</strain>
    </source>
</reference>
<keyword evidence="3" id="KW-1185">Reference proteome</keyword>
<accession>A0ABU0YIB2</accession>
<dbReference type="Proteomes" id="UP001230156">
    <property type="component" value="Unassembled WGS sequence"/>
</dbReference>
<dbReference type="RefSeq" id="WP_379954370.1">
    <property type="nucleotide sequence ID" value="NZ_JAUYVI010000002.1"/>
</dbReference>
<gene>
    <name evidence="2" type="ORF">Q8A70_04745</name>
</gene>
<evidence type="ECO:0000313" key="2">
    <source>
        <dbReference type="EMBL" id="MDQ7246957.1"/>
    </source>
</evidence>
<comment type="caution">
    <text evidence="2">The sequence shown here is derived from an EMBL/GenBank/DDBJ whole genome shotgun (WGS) entry which is preliminary data.</text>
</comment>
<proteinExistence type="predicted"/>
<feature type="region of interest" description="Disordered" evidence="1">
    <location>
        <begin position="30"/>
        <end position="68"/>
    </location>
</feature>
<evidence type="ECO:0000313" key="3">
    <source>
        <dbReference type="Proteomes" id="UP001230156"/>
    </source>
</evidence>
<organism evidence="2 3">
    <name type="scientific">Dongia sedimenti</name>
    <dbReference type="NCBI Taxonomy" id="3064282"/>
    <lineage>
        <taxon>Bacteria</taxon>
        <taxon>Pseudomonadati</taxon>
        <taxon>Pseudomonadota</taxon>
        <taxon>Alphaproteobacteria</taxon>
        <taxon>Rhodospirillales</taxon>
        <taxon>Dongiaceae</taxon>
        <taxon>Dongia</taxon>
    </lineage>
</organism>
<protein>
    <submittedName>
        <fullName evidence="2">Uncharacterized protein</fullName>
    </submittedName>
</protein>
<dbReference type="EMBL" id="JAUYVI010000002">
    <property type="protein sequence ID" value="MDQ7246957.1"/>
    <property type="molecule type" value="Genomic_DNA"/>
</dbReference>
<sequence>MAIGSTNYAQPVQVNGFLCRNCTDVDNAKKHIDPAHPRSGPYGVNAESDPSNPKRFVQGGGRSDEQAAGAATAVQAIGQRVDILA</sequence>